<feature type="region of interest" description="Disordered" evidence="1">
    <location>
        <begin position="1"/>
        <end position="85"/>
    </location>
</feature>
<dbReference type="Proteomes" id="UP000789396">
    <property type="component" value="Unassembled WGS sequence"/>
</dbReference>
<proteinExistence type="predicted"/>
<accession>A0A9N9FPY8</accession>
<keyword evidence="3" id="KW-1185">Reference proteome</keyword>
<dbReference type="EMBL" id="CAJVPZ010004566">
    <property type="protein sequence ID" value="CAG8548228.1"/>
    <property type="molecule type" value="Genomic_DNA"/>
</dbReference>
<evidence type="ECO:0000313" key="3">
    <source>
        <dbReference type="Proteomes" id="UP000789396"/>
    </source>
</evidence>
<protein>
    <submittedName>
        <fullName evidence="2">6648_t:CDS:1</fullName>
    </submittedName>
</protein>
<feature type="compositionally biased region" description="Pro residues" evidence="1">
    <location>
        <begin position="71"/>
        <end position="85"/>
    </location>
</feature>
<feature type="region of interest" description="Disordered" evidence="1">
    <location>
        <begin position="330"/>
        <end position="369"/>
    </location>
</feature>
<dbReference type="AlphaFoldDB" id="A0A9N9FPY8"/>
<evidence type="ECO:0000256" key="1">
    <source>
        <dbReference type="SAM" id="MobiDB-lite"/>
    </source>
</evidence>
<gene>
    <name evidence="2" type="ORF">RFULGI_LOCUS4531</name>
</gene>
<feature type="compositionally biased region" description="Polar residues" evidence="1">
    <location>
        <begin position="335"/>
        <end position="345"/>
    </location>
</feature>
<sequence>IYESDPSLPPYARSSALPYSNNFIPSTDMTRSDSPEPMMVGPPPYASKTGTPNYVQSSSTPNYGQPHQNPQYPPQQPYPPNPQPNFSPINHSNVISPERYNLEPVSEPIPVIRQNQQNPIIHPIIPPQATSQPMLSAMGYPRQHYPNHGSPQPSPFPPNRSNVNALERPYNDLAVVSEPIPFIKQNQQDPAISQLPIHQSNITAPERSYNNINNFAAVSEPIPLARHNQHDPMITSHATSQPIVHLQPPYHNGSPQSFSMNRSNVPVTRQNQYEQIIEEHSINNSGYVPKFSNEVPETDDDEDRNSYSPYIGYYQNTQSVSLQQINKGDDAFLSPQHSRSSSIGSNIGEAIPFSYQEDENIYTNERNGS</sequence>
<dbReference type="OrthoDB" id="2128042at2759"/>
<feature type="compositionally biased region" description="Polar residues" evidence="1">
    <location>
        <begin position="48"/>
        <end position="60"/>
    </location>
</feature>
<evidence type="ECO:0000313" key="2">
    <source>
        <dbReference type="EMBL" id="CAG8548228.1"/>
    </source>
</evidence>
<name>A0A9N9FPY8_9GLOM</name>
<feature type="compositionally biased region" description="Low complexity" evidence="1">
    <location>
        <begin position="61"/>
        <end position="70"/>
    </location>
</feature>
<comment type="caution">
    <text evidence="2">The sequence shown here is derived from an EMBL/GenBank/DDBJ whole genome shotgun (WGS) entry which is preliminary data.</text>
</comment>
<feature type="non-terminal residue" evidence="2">
    <location>
        <position position="1"/>
    </location>
</feature>
<feature type="compositionally biased region" description="Polar residues" evidence="1">
    <location>
        <begin position="17"/>
        <end position="29"/>
    </location>
</feature>
<organism evidence="2 3">
    <name type="scientific">Racocetra fulgida</name>
    <dbReference type="NCBI Taxonomy" id="60492"/>
    <lineage>
        <taxon>Eukaryota</taxon>
        <taxon>Fungi</taxon>
        <taxon>Fungi incertae sedis</taxon>
        <taxon>Mucoromycota</taxon>
        <taxon>Glomeromycotina</taxon>
        <taxon>Glomeromycetes</taxon>
        <taxon>Diversisporales</taxon>
        <taxon>Gigasporaceae</taxon>
        <taxon>Racocetra</taxon>
    </lineage>
</organism>
<feature type="region of interest" description="Disordered" evidence="1">
    <location>
        <begin position="285"/>
        <end position="309"/>
    </location>
</feature>
<reference evidence="2" key="1">
    <citation type="submission" date="2021-06" db="EMBL/GenBank/DDBJ databases">
        <authorList>
            <person name="Kallberg Y."/>
            <person name="Tangrot J."/>
            <person name="Rosling A."/>
        </authorList>
    </citation>
    <scope>NUCLEOTIDE SEQUENCE</scope>
    <source>
        <strain evidence="2">IN212</strain>
    </source>
</reference>